<keyword evidence="9" id="KW-0406">Ion transport</keyword>
<dbReference type="FunFam" id="3.40.50.300:FF:000134">
    <property type="entry name" value="Iron-enterobactin ABC transporter ATP-binding protein"/>
    <property type="match status" value="1"/>
</dbReference>
<dbReference type="GO" id="GO:0006826">
    <property type="term" value="P:iron ion transport"/>
    <property type="evidence" value="ECO:0007669"/>
    <property type="project" value="UniProtKB-KW"/>
</dbReference>
<feature type="domain" description="ABC transporter" evidence="11">
    <location>
        <begin position="2"/>
        <end position="236"/>
    </location>
</feature>
<dbReference type="GO" id="GO:0005886">
    <property type="term" value="C:plasma membrane"/>
    <property type="evidence" value="ECO:0007669"/>
    <property type="project" value="UniProtKB-SubCell"/>
</dbReference>
<dbReference type="InterPro" id="IPR027417">
    <property type="entry name" value="P-loop_NTPase"/>
</dbReference>
<evidence type="ECO:0000259" key="11">
    <source>
        <dbReference type="PROSITE" id="PS50893"/>
    </source>
</evidence>
<keyword evidence="5" id="KW-0410">Iron transport</keyword>
<dbReference type="AlphaFoldDB" id="A0A562NNP9"/>
<evidence type="ECO:0000256" key="9">
    <source>
        <dbReference type="ARBA" id="ARBA00023065"/>
    </source>
</evidence>
<keyword evidence="10" id="KW-0472">Membrane</keyword>
<evidence type="ECO:0000313" key="12">
    <source>
        <dbReference type="EMBL" id="TWI33822.1"/>
    </source>
</evidence>
<dbReference type="PROSITE" id="PS50893">
    <property type="entry name" value="ABC_TRANSPORTER_2"/>
    <property type="match status" value="1"/>
</dbReference>
<evidence type="ECO:0000256" key="2">
    <source>
        <dbReference type="ARBA" id="ARBA00005417"/>
    </source>
</evidence>
<evidence type="ECO:0000256" key="5">
    <source>
        <dbReference type="ARBA" id="ARBA00022496"/>
    </source>
</evidence>
<dbReference type="Gene3D" id="3.40.50.300">
    <property type="entry name" value="P-loop containing nucleotide triphosphate hydrolases"/>
    <property type="match status" value="1"/>
</dbReference>
<keyword evidence="8" id="KW-0408">Iron</keyword>
<name>A0A562NNP9_9RHOB</name>
<dbReference type="CDD" id="cd03214">
    <property type="entry name" value="ABC_Iron-Siderophores_B12_Hemin"/>
    <property type="match status" value="1"/>
</dbReference>
<comment type="subcellular location">
    <subcellularLocation>
        <location evidence="1">Cell membrane</location>
        <topology evidence="1">Peripheral membrane protein</topology>
    </subcellularLocation>
</comment>
<proteinExistence type="inferred from homology"/>
<dbReference type="InterPro" id="IPR003439">
    <property type="entry name" value="ABC_transporter-like_ATP-bd"/>
</dbReference>
<evidence type="ECO:0000256" key="7">
    <source>
        <dbReference type="ARBA" id="ARBA00022840"/>
    </source>
</evidence>
<dbReference type="SUPFAM" id="SSF52540">
    <property type="entry name" value="P-loop containing nucleoside triphosphate hydrolases"/>
    <property type="match status" value="1"/>
</dbReference>
<gene>
    <name evidence="12" type="ORF">IQ24_02186</name>
</gene>
<dbReference type="GO" id="GO:0016887">
    <property type="term" value="F:ATP hydrolysis activity"/>
    <property type="evidence" value="ECO:0007669"/>
    <property type="project" value="InterPro"/>
</dbReference>
<sequence length="252" mass="27238">MIEISGVNYSIGGAQILRDISASLPKGKLTALIGPNGAGKSTLLRLIGRLEPLQSGRISLDGMDIRQTPTEALALKMAILGQQTHIVSRLRLRELVRFGRWPHHRGRPCACDHTAVEEALDAFELQPLATRFLDEVSGGQAQRAHLAMTFAQCTDWLLLDEPLNNLDMAHSRALMARLAEMVAGTGKSVVTVVHEVNYAAAWADHIVALKDGAIMAQGAPDEVLTEACLSALYDTPVTIANHNGRPLVLHHA</sequence>
<comment type="caution">
    <text evidence="12">The sequence shown here is derived from an EMBL/GenBank/DDBJ whole genome shotgun (WGS) entry which is preliminary data.</text>
</comment>
<dbReference type="PANTHER" id="PTHR42771:SF3">
    <property type="entry name" value="PETROBACTIN IMPORT ATP-BINDING PROTEIN YCLP"/>
    <property type="match status" value="1"/>
</dbReference>
<dbReference type="RefSeq" id="WP_145397996.1">
    <property type="nucleotide sequence ID" value="NZ_VLKU01000006.1"/>
</dbReference>
<evidence type="ECO:0000256" key="3">
    <source>
        <dbReference type="ARBA" id="ARBA00022448"/>
    </source>
</evidence>
<dbReference type="EMBL" id="VLKU01000006">
    <property type="protein sequence ID" value="TWI33822.1"/>
    <property type="molecule type" value="Genomic_DNA"/>
</dbReference>
<evidence type="ECO:0000256" key="10">
    <source>
        <dbReference type="ARBA" id="ARBA00023136"/>
    </source>
</evidence>
<dbReference type="Pfam" id="PF00005">
    <property type="entry name" value="ABC_tran"/>
    <property type="match status" value="1"/>
</dbReference>
<dbReference type="SMART" id="SM00382">
    <property type="entry name" value="AAA"/>
    <property type="match status" value="1"/>
</dbReference>
<accession>A0A562NNP9</accession>
<keyword evidence="3" id="KW-0813">Transport</keyword>
<dbReference type="InterPro" id="IPR003593">
    <property type="entry name" value="AAA+_ATPase"/>
</dbReference>
<dbReference type="InterPro" id="IPR051535">
    <property type="entry name" value="Siderophore_ABC-ATPase"/>
</dbReference>
<evidence type="ECO:0000256" key="1">
    <source>
        <dbReference type="ARBA" id="ARBA00004202"/>
    </source>
</evidence>
<evidence type="ECO:0000313" key="13">
    <source>
        <dbReference type="Proteomes" id="UP000316225"/>
    </source>
</evidence>
<comment type="similarity">
    <text evidence="2">Belongs to the ABC transporter superfamily.</text>
</comment>
<dbReference type="Proteomes" id="UP000316225">
    <property type="component" value="Unassembled WGS sequence"/>
</dbReference>
<protein>
    <submittedName>
        <fullName evidence="12">Iron complex transport system ATP-binding protein</fullName>
    </submittedName>
</protein>
<evidence type="ECO:0000256" key="4">
    <source>
        <dbReference type="ARBA" id="ARBA00022475"/>
    </source>
</evidence>
<dbReference type="GO" id="GO:0005524">
    <property type="term" value="F:ATP binding"/>
    <property type="evidence" value="ECO:0007669"/>
    <property type="project" value="UniProtKB-KW"/>
</dbReference>
<keyword evidence="13" id="KW-1185">Reference proteome</keyword>
<dbReference type="PANTHER" id="PTHR42771">
    <property type="entry name" value="IRON(3+)-HYDROXAMATE IMPORT ATP-BINDING PROTEIN FHUC"/>
    <property type="match status" value="1"/>
</dbReference>
<keyword evidence="7 12" id="KW-0067">ATP-binding</keyword>
<dbReference type="OrthoDB" id="9805601at2"/>
<keyword evidence="6" id="KW-0547">Nucleotide-binding</keyword>
<evidence type="ECO:0000256" key="8">
    <source>
        <dbReference type="ARBA" id="ARBA00023004"/>
    </source>
</evidence>
<organism evidence="12 13">
    <name type="scientific">Paracoccus sulfuroxidans</name>
    <dbReference type="NCBI Taxonomy" id="384678"/>
    <lineage>
        <taxon>Bacteria</taxon>
        <taxon>Pseudomonadati</taxon>
        <taxon>Pseudomonadota</taxon>
        <taxon>Alphaproteobacteria</taxon>
        <taxon>Rhodobacterales</taxon>
        <taxon>Paracoccaceae</taxon>
        <taxon>Paracoccus</taxon>
    </lineage>
</organism>
<reference evidence="12 13" key="1">
    <citation type="journal article" date="2015" name="Stand. Genomic Sci.">
        <title>Genomic Encyclopedia of Bacterial and Archaeal Type Strains, Phase III: the genomes of soil and plant-associated and newly described type strains.</title>
        <authorList>
            <person name="Whitman W.B."/>
            <person name="Woyke T."/>
            <person name="Klenk H.P."/>
            <person name="Zhou Y."/>
            <person name="Lilburn T.G."/>
            <person name="Beck B.J."/>
            <person name="De Vos P."/>
            <person name="Vandamme P."/>
            <person name="Eisen J.A."/>
            <person name="Garrity G."/>
            <person name="Hugenholtz P."/>
            <person name="Kyrpides N.C."/>
        </authorList>
    </citation>
    <scope>NUCLEOTIDE SEQUENCE [LARGE SCALE GENOMIC DNA]</scope>
    <source>
        <strain evidence="12 13">CGMCC 1.5364</strain>
    </source>
</reference>
<keyword evidence="4" id="KW-1003">Cell membrane</keyword>
<evidence type="ECO:0000256" key="6">
    <source>
        <dbReference type="ARBA" id="ARBA00022741"/>
    </source>
</evidence>